<feature type="transmembrane region" description="Helical" evidence="11">
    <location>
        <begin position="543"/>
        <end position="562"/>
    </location>
</feature>
<comment type="caution">
    <text evidence="14">The sequence shown here is derived from an EMBL/GenBank/DDBJ whole genome shotgun (WGS) entry which is preliminary data.</text>
</comment>
<proteinExistence type="inferred from homology"/>
<feature type="transmembrane region" description="Helical" evidence="11">
    <location>
        <begin position="874"/>
        <end position="898"/>
    </location>
</feature>
<evidence type="ECO:0000313" key="15">
    <source>
        <dbReference type="Proteomes" id="UP000799439"/>
    </source>
</evidence>
<feature type="region of interest" description="Disordered" evidence="12">
    <location>
        <begin position="115"/>
        <end position="139"/>
    </location>
</feature>
<dbReference type="InterPro" id="IPR029044">
    <property type="entry name" value="Nucleotide-diphossugar_trans"/>
</dbReference>
<accession>A0A9P4J984</accession>
<keyword evidence="8 11" id="KW-0472">Membrane</keyword>
<dbReference type="Pfam" id="PF01644">
    <property type="entry name" value="Chitin_synth_1"/>
    <property type="match status" value="1"/>
</dbReference>
<keyword evidence="3 11" id="KW-1003">Cell membrane</keyword>
<reference evidence="14" key="1">
    <citation type="journal article" date="2020" name="Stud. Mycol.">
        <title>101 Dothideomycetes genomes: a test case for predicting lifestyles and emergence of pathogens.</title>
        <authorList>
            <person name="Haridas S."/>
            <person name="Albert R."/>
            <person name="Binder M."/>
            <person name="Bloem J."/>
            <person name="Labutti K."/>
            <person name="Salamov A."/>
            <person name="Andreopoulos B."/>
            <person name="Baker S."/>
            <person name="Barry K."/>
            <person name="Bills G."/>
            <person name="Bluhm B."/>
            <person name="Cannon C."/>
            <person name="Castanera R."/>
            <person name="Culley D."/>
            <person name="Daum C."/>
            <person name="Ezra D."/>
            <person name="Gonzalez J."/>
            <person name="Henrissat B."/>
            <person name="Kuo A."/>
            <person name="Liang C."/>
            <person name="Lipzen A."/>
            <person name="Lutzoni F."/>
            <person name="Magnuson J."/>
            <person name="Mondo S."/>
            <person name="Nolan M."/>
            <person name="Ohm R."/>
            <person name="Pangilinan J."/>
            <person name="Park H.-J."/>
            <person name="Ramirez L."/>
            <person name="Alfaro M."/>
            <person name="Sun H."/>
            <person name="Tritt A."/>
            <person name="Yoshinaga Y."/>
            <person name="Zwiers L.-H."/>
            <person name="Turgeon B."/>
            <person name="Goodwin S."/>
            <person name="Spatafora J."/>
            <person name="Crous P."/>
            <person name="Grigoriev I."/>
        </authorList>
    </citation>
    <scope>NUCLEOTIDE SEQUENCE</scope>
    <source>
        <strain evidence="14">CBS 260.36</strain>
    </source>
</reference>
<evidence type="ECO:0000256" key="11">
    <source>
        <dbReference type="RuleBase" id="RU366040"/>
    </source>
</evidence>
<evidence type="ECO:0000256" key="5">
    <source>
        <dbReference type="ARBA" id="ARBA00022679"/>
    </source>
</evidence>
<dbReference type="AlphaFoldDB" id="A0A9P4J984"/>
<feature type="compositionally biased region" description="Gly residues" evidence="12">
    <location>
        <begin position="64"/>
        <end position="74"/>
    </location>
</feature>
<feature type="region of interest" description="Disordered" evidence="12">
    <location>
        <begin position="1"/>
        <end position="81"/>
    </location>
</feature>
<keyword evidence="7 11" id="KW-1133">Transmembrane helix</keyword>
<feature type="compositionally biased region" description="Gly residues" evidence="12">
    <location>
        <begin position="1"/>
        <end position="11"/>
    </location>
</feature>
<dbReference type="Proteomes" id="UP000799439">
    <property type="component" value="Unassembled WGS sequence"/>
</dbReference>
<evidence type="ECO:0000256" key="8">
    <source>
        <dbReference type="ARBA" id="ARBA00023136"/>
    </source>
</evidence>
<dbReference type="GO" id="GO:0030428">
    <property type="term" value="C:cell septum"/>
    <property type="evidence" value="ECO:0007669"/>
    <property type="project" value="TreeGrafter"/>
</dbReference>
<dbReference type="EMBL" id="ML996081">
    <property type="protein sequence ID" value="KAF2157396.1"/>
    <property type="molecule type" value="Genomic_DNA"/>
</dbReference>
<feature type="transmembrane region" description="Helical" evidence="11">
    <location>
        <begin position="839"/>
        <end position="862"/>
    </location>
</feature>
<dbReference type="GO" id="GO:0005886">
    <property type="term" value="C:plasma membrane"/>
    <property type="evidence" value="ECO:0007669"/>
    <property type="project" value="UniProtKB-SubCell"/>
</dbReference>
<comment type="function">
    <text evidence="11">Polymerizes chitin, a structural polymer of the cell wall and septum, by transferring the sugar moiety of UDP-GlcNAc to the non-reducing end of the growing chitin polymer.</text>
</comment>
<keyword evidence="6 11" id="KW-0812">Transmembrane</keyword>
<evidence type="ECO:0000313" key="14">
    <source>
        <dbReference type="EMBL" id="KAF2157396.1"/>
    </source>
</evidence>
<evidence type="ECO:0000256" key="1">
    <source>
        <dbReference type="ARBA" id="ARBA00004651"/>
    </source>
</evidence>
<keyword evidence="4 11" id="KW-0328">Glycosyltransferase</keyword>
<dbReference type="PANTHER" id="PTHR22914">
    <property type="entry name" value="CHITIN SYNTHASE"/>
    <property type="match status" value="1"/>
</dbReference>
<evidence type="ECO:0000256" key="6">
    <source>
        <dbReference type="ARBA" id="ARBA00022692"/>
    </source>
</evidence>
<feature type="transmembrane region" description="Helical" evidence="11">
    <location>
        <begin position="660"/>
        <end position="681"/>
    </location>
</feature>
<name>A0A9P4J984_9PEZI</name>
<feature type="transmembrane region" description="Helical" evidence="11">
    <location>
        <begin position="574"/>
        <end position="597"/>
    </location>
</feature>
<dbReference type="Pfam" id="PF08407">
    <property type="entry name" value="Chitin_synth_1N"/>
    <property type="match status" value="1"/>
</dbReference>
<keyword evidence="9 11" id="KW-0961">Cell wall biogenesis/degradation</keyword>
<keyword evidence="5 11" id="KW-0808">Transferase</keyword>
<dbReference type="PANTHER" id="PTHR22914:SF11">
    <property type="entry name" value="CHITIN SYNTHASE B"/>
    <property type="match status" value="1"/>
</dbReference>
<dbReference type="CDD" id="cd04190">
    <property type="entry name" value="Chitin_synth_C"/>
    <property type="match status" value="1"/>
</dbReference>
<dbReference type="GO" id="GO:0004100">
    <property type="term" value="F:chitin synthase activity"/>
    <property type="evidence" value="ECO:0007669"/>
    <property type="project" value="UniProtKB-UniRule"/>
</dbReference>
<evidence type="ECO:0000256" key="12">
    <source>
        <dbReference type="SAM" id="MobiDB-lite"/>
    </source>
</evidence>
<dbReference type="GO" id="GO:0071555">
    <property type="term" value="P:cell wall organization"/>
    <property type="evidence" value="ECO:0007669"/>
    <property type="project" value="UniProtKB-KW"/>
</dbReference>
<evidence type="ECO:0000256" key="9">
    <source>
        <dbReference type="ARBA" id="ARBA00023316"/>
    </source>
</evidence>
<evidence type="ECO:0000256" key="7">
    <source>
        <dbReference type="ARBA" id="ARBA00022989"/>
    </source>
</evidence>
<comment type="subcellular location">
    <subcellularLocation>
        <location evidence="1 11">Cell membrane</location>
        <topology evidence="1 11">Multi-pass membrane protein</topology>
    </subcellularLocation>
</comment>
<feature type="transmembrane region" description="Helical" evidence="11">
    <location>
        <begin position="627"/>
        <end position="648"/>
    </location>
</feature>
<dbReference type="SUPFAM" id="SSF53448">
    <property type="entry name" value="Nucleotide-diphospho-sugar transferases"/>
    <property type="match status" value="1"/>
</dbReference>
<evidence type="ECO:0000256" key="10">
    <source>
        <dbReference type="ARBA" id="ARBA00038055"/>
    </source>
</evidence>
<dbReference type="InterPro" id="IPR013616">
    <property type="entry name" value="Chitin_synth_N"/>
</dbReference>
<evidence type="ECO:0000259" key="13">
    <source>
        <dbReference type="Pfam" id="PF08407"/>
    </source>
</evidence>
<dbReference type="EC" id="2.4.1.16" evidence="2 11"/>
<feature type="transmembrane region" description="Helical" evidence="11">
    <location>
        <begin position="701"/>
        <end position="728"/>
    </location>
</feature>
<gene>
    <name evidence="14" type="ORF">K461DRAFT_219530</name>
</gene>
<organism evidence="14 15">
    <name type="scientific">Myriangium duriaei CBS 260.36</name>
    <dbReference type="NCBI Taxonomy" id="1168546"/>
    <lineage>
        <taxon>Eukaryota</taxon>
        <taxon>Fungi</taxon>
        <taxon>Dikarya</taxon>
        <taxon>Ascomycota</taxon>
        <taxon>Pezizomycotina</taxon>
        <taxon>Dothideomycetes</taxon>
        <taxon>Dothideomycetidae</taxon>
        <taxon>Myriangiales</taxon>
        <taxon>Myriangiaceae</taxon>
        <taxon>Myriangium</taxon>
    </lineage>
</organism>
<dbReference type="GO" id="GO:0006031">
    <property type="term" value="P:chitin biosynthetic process"/>
    <property type="evidence" value="ECO:0007669"/>
    <property type="project" value="UniProtKB-UniRule"/>
</dbReference>
<dbReference type="OrthoDB" id="26569at2759"/>
<evidence type="ECO:0000256" key="2">
    <source>
        <dbReference type="ARBA" id="ARBA00012543"/>
    </source>
</evidence>
<protein>
    <recommendedName>
        <fullName evidence="2 11">Chitin synthase</fullName>
        <ecNumber evidence="2 11">2.4.1.16</ecNumber>
    </recommendedName>
</protein>
<feature type="domain" description="Chitin synthase N-terminal" evidence="13">
    <location>
        <begin position="145"/>
        <end position="218"/>
    </location>
</feature>
<dbReference type="InterPro" id="IPR004835">
    <property type="entry name" value="Chitin_synth"/>
</dbReference>
<comment type="similarity">
    <text evidence="10">Belongs to the chitin synthase family. Class III subfamily.</text>
</comment>
<evidence type="ECO:0000256" key="3">
    <source>
        <dbReference type="ARBA" id="ARBA00022475"/>
    </source>
</evidence>
<sequence>MAYNGGHGGGYDNHMHPNDIGAAGRPYQTPRPHDSDEEDADHSLLHQNPTGPFQGPFDDHHGHGPGTPGSGGGYHLQESYVNTGYNPQYNDGYTEYKGTTLSDPGYALPDRVASPYDRSDTGSTEAWARRQQPGGGNANLKRAATRKVKLVQGAVLSADYPVPSAIQNAVQAKYRNDLESGSEEFTHVRYTAATCDPNDFTLKNGYNLRPAMYNRHTELLIAITYYNEDKVLTARTLHGVMQNIREIVNLKRSEFWNKGGPAWQKIVVCLVFDGIDPCDKGTLDLLATIGIYQDGIMKKDIDGNETTAHIFEYTTQLSVTPNQQLIRPLDDGPSTLPPVQMMFCLKQKNSKKINSHRWLFTAFGRILNPEICILLDAGTKPGHKSLLALWEAFYNDKDLGGACGEIHAMLGRGWRNLINPLVAAQNFEYKISNILDKPLESSFGYVSVLPGAFSAYRFRAIMGRPLEQYFHGDHTLSKKLGKKGIEGMNIFKKNMFLAEDRILCFELVAKAGSKWHLTYVKSSKAETDVPEGAPEFIGQRRRWLNGSFAATIYSLMHFGRLYKSGHNIIRMFFFHLQMIYNVFSVFLTWFALASYWLTTSVIMDLVGSPNNTNNQHAFPFGNKVTPIINTILKYIYLAFILLQFILALGNRPKGSRGSYIASFIVFGVIQAYVSVLAIELVVKAVTNKDFSHIDTDSLAHFLQSTSVVIIIALAATYGLYFFASFLYLDPWHMFTSFLQYLMCQSSYINILNVYAFSNWHDVSWGTKGADKADALPSVQTKKESDGKATVIEEVDLSQADIDSQFEATVKRALAPYIPPKEDEKKTLEDSYKSFRTRLVTLWIFSNALLALGITSESLAVFGVTSAASQRTAKYFAILLWAVAALSSVRFIGCLWFLGRSGLLCCFNRR</sequence>
<evidence type="ECO:0000256" key="4">
    <source>
        <dbReference type="ARBA" id="ARBA00022676"/>
    </source>
</evidence>
<comment type="catalytic activity">
    <reaction evidence="11">
        <text>[(1-&gt;4)-N-acetyl-beta-D-glucosaminyl](n) + UDP-N-acetyl-alpha-D-glucosamine = [(1-&gt;4)-N-acetyl-beta-D-glucosaminyl](n+1) + UDP + H(+)</text>
        <dbReference type="Rhea" id="RHEA:16637"/>
        <dbReference type="Rhea" id="RHEA-COMP:9593"/>
        <dbReference type="Rhea" id="RHEA-COMP:9595"/>
        <dbReference type="ChEBI" id="CHEBI:15378"/>
        <dbReference type="ChEBI" id="CHEBI:17029"/>
        <dbReference type="ChEBI" id="CHEBI:57705"/>
        <dbReference type="ChEBI" id="CHEBI:58223"/>
        <dbReference type="EC" id="2.4.1.16"/>
    </reaction>
</comment>
<keyword evidence="15" id="KW-1185">Reference proteome</keyword>